<comment type="caution">
    <text evidence="2">The sequence shown here is derived from an EMBL/GenBank/DDBJ whole genome shotgun (WGS) entry which is preliminary data.</text>
</comment>
<evidence type="ECO:0000313" key="2">
    <source>
        <dbReference type="EMBL" id="TYB31009.1"/>
    </source>
</evidence>
<feature type="signal peptide" evidence="1">
    <location>
        <begin position="1"/>
        <end position="20"/>
    </location>
</feature>
<reference evidence="2" key="1">
    <citation type="submission" date="2019-08" db="EMBL/GenBank/DDBJ databases">
        <title>Genomic characterization of a novel candidate phylum (ARYD3) from a high temperature, high salinity tertiary oil reservoir in north central Oklahoma, USA.</title>
        <authorList>
            <person name="Youssef N.H."/>
            <person name="Yadav A."/>
            <person name="Elshahed M.S."/>
        </authorList>
    </citation>
    <scope>NUCLEOTIDE SEQUENCE [LARGE SCALE GENOMIC DNA]</scope>
    <source>
        <strain evidence="2">ARYD3</strain>
    </source>
</reference>
<protein>
    <recommendedName>
        <fullName evidence="4">DUF3888 domain-containing protein</fullName>
    </recommendedName>
</protein>
<gene>
    <name evidence="2" type="ORF">FXF47_06180</name>
</gene>
<sequence length="137" mass="16465">MKKIFCFFIAVFLFFTIINAENNDIQYLIQNGIQNNTNDYLTISGIEKYILNNAVTDMKKMEDDHFRYKFSKITEIALDKRRGPYKYTIVATYFSPGRFNRLKEFKIKLVYELSSSRREIDYKLKEKEFEEIGYIED</sequence>
<dbReference type="Proteomes" id="UP000324143">
    <property type="component" value="Unassembled WGS sequence"/>
</dbReference>
<organism evidence="2 3">
    <name type="scientific">Candidatus Mcinerneyibacterium aminivorans</name>
    <dbReference type="NCBI Taxonomy" id="2703815"/>
    <lineage>
        <taxon>Bacteria</taxon>
        <taxon>Candidatus Macinerneyibacteriota</taxon>
        <taxon>Candidatus Mcinerneyibacteria</taxon>
        <taxon>Candidatus Mcinerneyibacteriales</taxon>
        <taxon>Candidatus Mcinerneyibacteriaceae</taxon>
        <taxon>Candidatus Mcinerneyibacterium</taxon>
    </lineage>
</organism>
<proteinExistence type="predicted"/>
<accession>A0A5D0MKD9</accession>
<evidence type="ECO:0008006" key="4">
    <source>
        <dbReference type="Google" id="ProtNLM"/>
    </source>
</evidence>
<evidence type="ECO:0000256" key="1">
    <source>
        <dbReference type="SAM" id="SignalP"/>
    </source>
</evidence>
<evidence type="ECO:0000313" key="3">
    <source>
        <dbReference type="Proteomes" id="UP000324143"/>
    </source>
</evidence>
<keyword evidence="3" id="KW-1185">Reference proteome</keyword>
<feature type="chain" id="PRO_5023118301" description="DUF3888 domain-containing protein" evidence="1">
    <location>
        <begin position="21"/>
        <end position="137"/>
    </location>
</feature>
<name>A0A5D0MKD9_9BACT</name>
<keyword evidence="1" id="KW-0732">Signal</keyword>
<dbReference type="EMBL" id="VSIX01000058">
    <property type="protein sequence ID" value="TYB31009.1"/>
    <property type="molecule type" value="Genomic_DNA"/>
</dbReference>
<dbReference type="AlphaFoldDB" id="A0A5D0MKD9"/>